<keyword evidence="2" id="KW-0472">Membrane</keyword>
<evidence type="ECO:0000256" key="2">
    <source>
        <dbReference type="SAM" id="Phobius"/>
    </source>
</evidence>
<feature type="coiled-coil region" evidence="1">
    <location>
        <begin position="253"/>
        <end position="280"/>
    </location>
</feature>
<dbReference type="RefSeq" id="WP_265265863.1">
    <property type="nucleotide sequence ID" value="NZ_JAIHOM010000100.1"/>
</dbReference>
<dbReference type="Proteomes" id="UP001526426">
    <property type="component" value="Unassembled WGS sequence"/>
</dbReference>
<evidence type="ECO:0000256" key="1">
    <source>
        <dbReference type="SAM" id="Coils"/>
    </source>
</evidence>
<evidence type="ECO:0000313" key="4">
    <source>
        <dbReference type="Proteomes" id="UP001526426"/>
    </source>
</evidence>
<dbReference type="EMBL" id="JAIHOM010000100">
    <property type="protein sequence ID" value="MCW6037974.1"/>
    <property type="molecule type" value="Genomic_DNA"/>
</dbReference>
<keyword evidence="4" id="KW-1185">Reference proteome</keyword>
<keyword evidence="1" id="KW-0175">Coiled coil</keyword>
<keyword evidence="2" id="KW-0812">Transmembrane</keyword>
<name>A0ABT3LA33_9CYAN</name>
<feature type="transmembrane region" description="Helical" evidence="2">
    <location>
        <begin position="375"/>
        <end position="399"/>
    </location>
</feature>
<keyword evidence="2" id="KW-1133">Transmembrane helix</keyword>
<proteinExistence type="predicted"/>
<comment type="caution">
    <text evidence="3">The sequence shown here is derived from an EMBL/GenBank/DDBJ whole genome shotgun (WGS) entry which is preliminary data.</text>
</comment>
<reference evidence="3 4" key="1">
    <citation type="submission" date="2021-08" db="EMBL/GenBank/DDBJ databases">
        <title>Draft genome sequence of Spirulina subsalsa with high tolerance to salinity and hype-accumulation of phycocyanin.</title>
        <authorList>
            <person name="Pei H."/>
            <person name="Jiang L."/>
        </authorList>
    </citation>
    <scope>NUCLEOTIDE SEQUENCE [LARGE SCALE GENOMIC DNA]</scope>
    <source>
        <strain evidence="3 4">FACHB-351</strain>
    </source>
</reference>
<protein>
    <submittedName>
        <fullName evidence="3">Uncharacterized protein</fullName>
    </submittedName>
</protein>
<organism evidence="3 4">
    <name type="scientific">Spirulina subsalsa FACHB-351</name>
    <dbReference type="NCBI Taxonomy" id="234711"/>
    <lineage>
        <taxon>Bacteria</taxon>
        <taxon>Bacillati</taxon>
        <taxon>Cyanobacteriota</taxon>
        <taxon>Cyanophyceae</taxon>
        <taxon>Spirulinales</taxon>
        <taxon>Spirulinaceae</taxon>
        <taxon>Spirulina</taxon>
    </lineage>
</organism>
<gene>
    <name evidence="3" type="ORF">K4A83_17080</name>
</gene>
<evidence type="ECO:0000313" key="3">
    <source>
        <dbReference type="EMBL" id="MCW6037974.1"/>
    </source>
</evidence>
<accession>A0ABT3LA33</accession>
<sequence length="405" mass="46401">MAALIYPHLFCFSYHRYPVNQAQGHPTWGKWQKDHEALQVSGQSDYYQDKDWEAIYGERDLGDTMGLLLYGAVREEEKPQPLEVLEKLKGHLAGIEGSIGQSWLVITRWRQQIREETEEQVFQEILKLWNVEGERLETGRLVGNSFCSTVLPSGEHLLVILAPDRETMLGFSDFYYELQRLFYYEHKVRWSYEQSRKIKALLSQEAFFPLTSEVIPPSQIDLTTSQAVRGNFQELRRLLYDNMQKLDRHTRGIEGLSLQLQTLKTNLKAYQRRFERLQRLTADARYIQPSDLKLWADFGDSQGMIYQEQIQQDIESLSPGLRVREQHIKTLQVIVDAARGERDSRVENLIGAAGVGIGVSSAAAGAWSGQTSRPLYTFGLSLGLGLALGLVSYLVLCWVRGNPRE</sequence>